<evidence type="ECO:0000313" key="3">
    <source>
        <dbReference type="Proteomes" id="UP000185783"/>
    </source>
</evidence>
<accession>A0A1U7JJ78</accession>
<keyword evidence="3" id="KW-1185">Reference proteome</keyword>
<comment type="caution">
    <text evidence="2">The sequence shown here is derived from an EMBL/GenBank/DDBJ whole genome shotgun (WGS) entry which is preliminary data.</text>
</comment>
<dbReference type="Proteomes" id="UP000185783">
    <property type="component" value="Unassembled WGS sequence"/>
</dbReference>
<organism evidence="2 3">
    <name type="scientific">Pseudovibrio exalbescens</name>
    <dbReference type="NCBI Taxonomy" id="197461"/>
    <lineage>
        <taxon>Bacteria</taxon>
        <taxon>Pseudomonadati</taxon>
        <taxon>Pseudomonadota</taxon>
        <taxon>Alphaproteobacteria</taxon>
        <taxon>Hyphomicrobiales</taxon>
        <taxon>Stappiaceae</taxon>
        <taxon>Pseudovibrio</taxon>
    </lineage>
</organism>
<dbReference type="EMBL" id="LVVZ01000011">
    <property type="protein sequence ID" value="OKL44742.1"/>
    <property type="molecule type" value="Genomic_DNA"/>
</dbReference>
<proteinExistence type="predicted"/>
<evidence type="ECO:0000313" key="2">
    <source>
        <dbReference type="EMBL" id="OKL44742.1"/>
    </source>
</evidence>
<gene>
    <name evidence="2" type="ORF">A3843_06580</name>
</gene>
<reference evidence="2 3" key="1">
    <citation type="submission" date="2016-03" db="EMBL/GenBank/DDBJ databases">
        <title>Genome sequence of Nesiotobacter sp. nov., a moderately halophilic alphaproteobacterium isolated from the Yellow Sea, China.</title>
        <authorList>
            <person name="Zhang G."/>
            <person name="Zhang R."/>
        </authorList>
    </citation>
    <scope>NUCLEOTIDE SEQUENCE [LARGE SCALE GENOMIC DNA]</scope>
    <source>
        <strain evidence="2 3">WB1-6</strain>
    </source>
</reference>
<evidence type="ECO:0000256" key="1">
    <source>
        <dbReference type="SAM" id="MobiDB-lite"/>
    </source>
</evidence>
<feature type="region of interest" description="Disordered" evidence="1">
    <location>
        <begin position="1"/>
        <end position="51"/>
    </location>
</feature>
<feature type="compositionally biased region" description="Basic and acidic residues" evidence="1">
    <location>
        <begin position="16"/>
        <end position="28"/>
    </location>
</feature>
<name>A0A1U7JJ78_9HYPH</name>
<sequence length="205" mass="22279">MHSQFQTGYDPYTAAHTEETRKNPRHDGTPSIGTPVHEKATNSSSSPNVEEWRSIKNDLDMAKSVLDEAWTIVPKLVPAGEAREITIAVLLALRDICTDVDQQLAQALAGRQKPPASIESIISEALDNVKSENMILHFALPLLGKLAGMLIGKMHLSPYLQAVLVGILHGLAQLLQEPALQKDLDHLPGISELEHFLGAGAQHPV</sequence>
<dbReference type="STRING" id="197461.A3843_06580"/>
<dbReference type="AlphaFoldDB" id="A0A1U7JJ78"/>
<protein>
    <submittedName>
        <fullName evidence="2">Uncharacterized protein</fullName>
    </submittedName>
</protein>